<dbReference type="AlphaFoldDB" id="A0A1A8Y1I0"/>
<name>A0A1A8Y1I0_9PROT</name>
<reference evidence="1 2" key="1">
    <citation type="submission" date="2016-06" db="EMBL/GenBank/DDBJ databases">
        <authorList>
            <person name="Kjaerup R.B."/>
            <person name="Dalgaard T.S."/>
            <person name="Juul-Madsen H.R."/>
        </authorList>
    </citation>
    <scope>NUCLEOTIDE SEQUENCE [LARGE SCALE GENOMIC DNA]</scope>
    <source>
        <strain evidence="1">3</strain>
    </source>
</reference>
<evidence type="ECO:0000313" key="2">
    <source>
        <dbReference type="Proteomes" id="UP000199169"/>
    </source>
</evidence>
<keyword evidence="2" id="KW-1185">Reference proteome</keyword>
<dbReference type="Proteomes" id="UP000199169">
    <property type="component" value="Unassembled WGS sequence"/>
</dbReference>
<dbReference type="EMBL" id="FLQX01000174">
    <property type="protein sequence ID" value="SBT10233.1"/>
    <property type="molecule type" value="Genomic_DNA"/>
</dbReference>
<protein>
    <submittedName>
        <fullName evidence="1">Uncharacterized protein</fullName>
    </submittedName>
</protein>
<proteinExistence type="predicted"/>
<accession>A0A1A8Y1I0</accession>
<gene>
    <name evidence="1" type="ORF">ACCAA_920019</name>
</gene>
<organism evidence="1 2">
    <name type="scientific">Candidatus Accumulibacter aalborgensis</name>
    <dbReference type="NCBI Taxonomy" id="1860102"/>
    <lineage>
        <taxon>Bacteria</taxon>
        <taxon>Pseudomonadati</taxon>
        <taxon>Pseudomonadota</taxon>
        <taxon>Betaproteobacteria</taxon>
        <taxon>Candidatus Accumulibacter</taxon>
    </lineage>
</organism>
<sequence length="98" mass="10881">MPSTLTGEAKKTRGGKPRHVISACRIAHSRCQTLRERLPNYRCDATGPSRTYVDYLVFFGCVGVGVQFLEPSVQALVQGFPLLHPELPSSETFFFIPP</sequence>
<evidence type="ECO:0000313" key="1">
    <source>
        <dbReference type="EMBL" id="SBT10233.1"/>
    </source>
</evidence>
<dbReference type="STRING" id="1860102.ACCAA_920019"/>